<keyword evidence="2" id="KW-1185">Reference proteome</keyword>
<evidence type="ECO:0000313" key="1">
    <source>
        <dbReference type="EMBL" id="KAK3859858.1"/>
    </source>
</evidence>
<organism evidence="1 2">
    <name type="scientific">Petrolisthes cinctipes</name>
    <name type="common">Flat porcelain crab</name>
    <dbReference type="NCBI Taxonomy" id="88211"/>
    <lineage>
        <taxon>Eukaryota</taxon>
        <taxon>Metazoa</taxon>
        <taxon>Ecdysozoa</taxon>
        <taxon>Arthropoda</taxon>
        <taxon>Crustacea</taxon>
        <taxon>Multicrustacea</taxon>
        <taxon>Malacostraca</taxon>
        <taxon>Eumalacostraca</taxon>
        <taxon>Eucarida</taxon>
        <taxon>Decapoda</taxon>
        <taxon>Pleocyemata</taxon>
        <taxon>Anomura</taxon>
        <taxon>Galatheoidea</taxon>
        <taxon>Porcellanidae</taxon>
        <taxon>Petrolisthes</taxon>
    </lineage>
</organism>
<evidence type="ECO:0000313" key="2">
    <source>
        <dbReference type="Proteomes" id="UP001286313"/>
    </source>
</evidence>
<reference evidence="1" key="1">
    <citation type="submission" date="2023-10" db="EMBL/GenBank/DDBJ databases">
        <title>Genome assemblies of two species of porcelain crab, Petrolisthes cinctipes and Petrolisthes manimaculis (Anomura: Porcellanidae).</title>
        <authorList>
            <person name="Angst P."/>
        </authorList>
    </citation>
    <scope>NUCLEOTIDE SEQUENCE</scope>
    <source>
        <strain evidence="1">PB745_01</strain>
        <tissue evidence="1">Gill</tissue>
    </source>
</reference>
<protein>
    <submittedName>
        <fullName evidence="1">Uncharacterized protein</fullName>
    </submittedName>
</protein>
<proteinExistence type="predicted"/>
<comment type="caution">
    <text evidence="1">The sequence shown here is derived from an EMBL/GenBank/DDBJ whole genome shotgun (WGS) entry which is preliminary data.</text>
</comment>
<dbReference type="EMBL" id="JAWQEG010004884">
    <property type="protein sequence ID" value="KAK3859858.1"/>
    <property type="molecule type" value="Genomic_DNA"/>
</dbReference>
<accession>A0AAE1ER23</accession>
<dbReference type="AlphaFoldDB" id="A0AAE1ER23"/>
<gene>
    <name evidence="1" type="ORF">Pcinc_034048</name>
</gene>
<sequence>MRNNSTAPTTPKEATTNVQYYTNVHARKAAVTTPTATLAKHPPPYGAECKSHRNQGSIFQHFNDIHIMKPPLLKLLDQTEILHKETDFRKLQIYEAVSITCQRPSINIQQLSCTLHFAIHTSPGKRCPAYVTPPAGTRCPPARKPAPRPSH</sequence>
<name>A0AAE1ER23_PETCI</name>
<dbReference type="Proteomes" id="UP001286313">
    <property type="component" value="Unassembled WGS sequence"/>
</dbReference>